<dbReference type="GO" id="GO:0005886">
    <property type="term" value="C:plasma membrane"/>
    <property type="evidence" value="ECO:0007669"/>
    <property type="project" value="TreeGrafter"/>
</dbReference>
<dbReference type="GO" id="GO:0008360">
    <property type="term" value="P:regulation of cell shape"/>
    <property type="evidence" value="ECO:0007669"/>
    <property type="project" value="UniProtKB-KW"/>
</dbReference>
<feature type="region of interest" description="Disordered" evidence="5">
    <location>
        <begin position="263"/>
        <end position="291"/>
    </location>
</feature>
<feature type="domain" description="Rod shape-determining protein MreC beta-barrel core" evidence="7">
    <location>
        <begin position="124"/>
        <end position="241"/>
    </location>
</feature>
<feature type="transmembrane region" description="Helical" evidence="6">
    <location>
        <begin position="12"/>
        <end position="32"/>
    </location>
</feature>
<protein>
    <recommendedName>
        <fullName evidence="2">Cell shape-determining protein MreC</fullName>
    </recommendedName>
    <alternativeName>
        <fullName evidence="4">Cell shape protein MreC</fullName>
    </alternativeName>
</protein>
<evidence type="ECO:0000256" key="4">
    <source>
        <dbReference type="ARBA" id="ARBA00032089"/>
    </source>
</evidence>
<dbReference type="AlphaFoldDB" id="A0A506UMA0"/>
<evidence type="ECO:0000259" key="7">
    <source>
        <dbReference type="Pfam" id="PF04085"/>
    </source>
</evidence>
<dbReference type="InterPro" id="IPR007221">
    <property type="entry name" value="MreC"/>
</dbReference>
<comment type="similarity">
    <text evidence="1">Belongs to the MreC family.</text>
</comment>
<evidence type="ECO:0000256" key="1">
    <source>
        <dbReference type="ARBA" id="ARBA00009369"/>
    </source>
</evidence>
<dbReference type="Pfam" id="PF04085">
    <property type="entry name" value="MreC"/>
    <property type="match status" value="1"/>
</dbReference>
<proteinExistence type="inferred from homology"/>
<dbReference type="InterPro" id="IPR042175">
    <property type="entry name" value="Cell/Rod_MreC_2"/>
</dbReference>
<evidence type="ECO:0000256" key="6">
    <source>
        <dbReference type="SAM" id="Phobius"/>
    </source>
</evidence>
<keyword evidence="6" id="KW-1133">Transmembrane helix</keyword>
<comment type="caution">
    <text evidence="8">The sequence shown here is derived from an EMBL/GenBank/DDBJ whole genome shotgun (WGS) entry which is preliminary data.</text>
</comment>
<keyword evidence="6" id="KW-0812">Transmembrane</keyword>
<dbReference type="PANTHER" id="PTHR34138:SF1">
    <property type="entry name" value="CELL SHAPE-DETERMINING PROTEIN MREC"/>
    <property type="match status" value="1"/>
</dbReference>
<keyword evidence="3" id="KW-0133">Cell shape</keyword>
<dbReference type="PANTHER" id="PTHR34138">
    <property type="entry name" value="CELL SHAPE-DETERMINING PROTEIN MREC"/>
    <property type="match status" value="1"/>
</dbReference>
<sequence>MFSIQARQLFGGFVLPVLVLVAVAIVLLGQIWPQGPERVRLVVLEGMGPIYRVLTWPEREVQAWRGQLQGLANLQAENTRLRTENTKLLHWYNTAVTLGAENARLKGILHWGAEVQTAFVSGQVIREEDGPYLRAVLIDTGTQHLPPGALGVDANGLVGRVSEAGPQVVRLLLVTDTASRLPVTMQPSGTDAMMVGDNTPVPRLMYFPQSHPPQEGERVETRRQSGLMGGVPIGHVHFLGPGHPAVLLDADLDHLDIVRVFSTPQIPDPPPAEGRVREHPPLHATDPQAETPSVLHALEKFMPFTKVEN</sequence>
<dbReference type="InterPro" id="IPR042177">
    <property type="entry name" value="Cell/Rod_1"/>
</dbReference>
<evidence type="ECO:0000313" key="8">
    <source>
        <dbReference type="EMBL" id="TPW34449.1"/>
    </source>
</evidence>
<evidence type="ECO:0000256" key="3">
    <source>
        <dbReference type="ARBA" id="ARBA00022960"/>
    </source>
</evidence>
<reference evidence="8 9" key="1">
    <citation type="submission" date="2019-03" db="EMBL/GenBank/DDBJ databases">
        <title>The complete genome sequence of Neokomagataea sp. Jb2 NBRC113641.</title>
        <authorList>
            <person name="Chua K.-O."/>
            <person name="Chan K.-G."/>
            <person name="See-Too W.-S."/>
        </authorList>
    </citation>
    <scope>NUCLEOTIDE SEQUENCE [LARGE SCALE GENOMIC DNA]</scope>
    <source>
        <strain evidence="8 9">Jb2</strain>
    </source>
</reference>
<evidence type="ECO:0000313" key="9">
    <source>
        <dbReference type="Proteomes" id="UP000315037"/>
    </source>
</evidence>
<dbReference type="Gene3D" id="2.40.10.350">
    <property type="entry name" value="Rod shape-determining protein MreC, domain 2"/>
    <property type="match status" value="1"/>
</dbReference>
<dbReference type="Proteomes" id="UP000315037">
    <property type="component" value="Unassembled WGS sequence"/>
</dbReference>
<evidence type="ECO:0000256" key="5">
    <source>
        <dbReference type="SAM" id="MobiDB-lite"/>
    </source>
</evidence>
<gene>
    <name evidence="8" type="ORF">E3202_08165</name>
</gene>
<evidence type="ECO:0000256" key="2">
    <source>
        <dbReference type="ARBA" id="ARBA00013855"/>
    </source>
</evidence>
<dbReference type="InterPro" id="IPR055342">
    <property type="entry name" value="MreC_beta-barrel_core"/>
</dbReference>
<keyword evidence="9" id="KW-1185">Reference proteome</keyword>
<accession>A0A506UMA0</accession>
<dbReference type="Gene3D" id="2.40.10.340">
    <property type="entry name" value="Rod shape-determining protein MreC, domain 1"/>
    <property type="match status" value="1"/>
</dbReference>
<keyword evidence="6" id="KW-0472">Membrane</keyword>
<name>A0A506UMA0_9PROT</name>
<dbReference type="RefSeq" id="WP_165601031.1">
    <property type="nucleotide sequence ID" value="NZ_SORZ01000002.1"/>
</dbReference>
<organism evidence="8 9">
    <name type="scientific">Oecophyllibacter saccharovorans</name>
    <dbReference type="NCBI Taxonomy" id="2558360"/>
    <lineage>
        <taxon>Bacteria</taxon>
        <taxon>Pseudomonadati</taxon>
        <taxon>Pseudomonadota</taxon>
        <taxon>Alphaproteobacteria</taxon>
        <taxon>Acetobacterales</taxon>
        <taxon>Acetobacteraceae</taxon>
        <taxon>Oecophyllibacter</taxon>
    </lineage>
</organism>
<dbReference type="EMBL" id="SORZ01000002">
    <property type="protein sequence ID" value="TPW34449.1"/>
    <property type="molecule type" value="Genomic_DNA"/>
</dbReference>